<protein>
    <submittedName>
        <fullName evidence="1">Cytochrome c oxidase assembly protein cox15</fullName>
    </submittedName>
</protein>
<evidence type="ECO:0000313" key="2">
    <source>
        <dbReference type="Proteomes" id="UP001172386"/>
    </source>
</evidence>
<name>A0ACC3A9H9_9EURO</name>
<accession>A0ACC3A9H9</accession>
<dbReference type="Proteomes" id="UP001172386">
    <property type="component" value="Unassembled WGS sequence"/>
</dbReference>
<keyword evidence="2" id="KW-1185">Reference proteome</keyword>
<dbReference type="EMBL" id="JAPDRQ010000062">
    <property type="protein sequence ID" value="KAJ9657587.1"/>
    <property type="molecule type" value="Genomic_DNA"/>
</dbReference>
<gene>
    <name evidence="1" type="primary">COX15_1</name>
    <name evidence="1" type="ORF">H2198_004233</name>
</gene>
<organism evidence="1 2">
    <name type="scientific">Neophaeococcomyces mojaviensis</name>
    <dbReference type="NCBI Taxonomy" id="3383035"/>
    <lineage>
        <taxon>Eukaryota</taxon>
        <taxon>Fungi</taxon>
        <taxon>Dikarya</taxon>
        <taxon>Ascomycota</taxon>
        <taxon>Pezizomycotina</taxon>
        <taxon>Eurotiomycetes</taxon>
        <taxon>Chaetothyriomycetidae</taxon>
        <taxon>Chaetothyriales</taxon>
        <taxon>Chaetothyriales incertae sedis</taxon>
        <taxon>Neophaeococcomyces</taxon>
    </lineage>
</organism>
<reference evidence="1" key="1">
    <citation type="submission" date="2022-10" db="EMBL/GenBank/DDBJ databases">
        <title>Culturing micro-colonial fungi from biological soil crusts in the Mojave desert and describing Neophaeococcomyces mojavensis, and introducing the new genera and species Taxawa tesnikishii.</title>
        <authorList>
            <person name="Kurbessoian T."/>
            <person name="Stajich J.E."/>
        </authorList>
    </citation>
    <scope>NUCLEOTIDE SEQUENCE</scope>
    <source>
        <strain evidence="1">JES_112</strain>
    </source>
</reference>
<evidence type="ECO:0000313" key="1">
    <source>
        <dbReference type="EMBL" id="KAJ9657587.1"/>
    </source>
</evidence>
<sequence length="75" mass="8565">MIARHIARTAAPAMTRRTFTSTRSQLASPFHYGEGPRSNLPFNPKTRFFALRFWGFMGLGFSVPILEAIWQTYKG</sequence>
<proteinExistence type="predicted"/>
<comment type="caution">
    <text evidence="1">The sequence shown here is derived from an EMBL/GenBank/DDBJ whole genome shotgun (WGS) entry which is preliminary data.</text>
</comment>